<sequence>MPQKIHYGDKLVPVEYGDTGAILELHSDQLRFGWDGGDSDFTVIQFLASEKDIVVELKVDRKEQKLSITFPLEDPQHPPGTEKDLKDIFSSTDTTLIVYVHELIHQVMADYVDLDEYLRPDGVASAIKFIKYTYLGDQDPFFDTSITFQPYKSLKELIENRG</sequence>
<dbReference type="Proteomes" id="UP000325780">
    <property type="component" value="Unassembled WGS sequence"/>
</dbReference>
<name>A0A5N6U6U7_ASPAV</name>
<organism evidence="1 2">
    <name type="scientific">Aspergillus avenaceus</name>
    <dbReference type="NCBI Taxonomy" id="36643"/>
    <lineage>
        <taxon>Eukaryota</taxon>
        <taxon>Fungi</taxon>
        <taxon>Dikarya</taxon>
        <taxon>Ascomycota</taxon>
        <taxon>Pezizomycotina</taxon>
        <taxon>Eurotiomycetes</taxon>
        <taxon>Eurotiomycetidae</taxon>
        <taxon>Eurotiales</taxon>
        <taxon>Aspergillaceae</taxon>
        <taxon>Aspergillus</taxon>
        <taxon>Aspergillus subgen. Circumdati</taxon>
    </lineage>
</organism>
<keyword evidence="2" id="KW-1185">Reference proteome</keyword>
<accession>A0A5N6U6U7</accession>
<reference evidence="1 2" key="1">
    <citation type="submission" date="2019-04" db="EMBL/GenBank/DDBJ databases">
        <title>Friends and foes A comparative genomics study of 23 Aspergillus species from section Flavi.</title>
        <authorList>
            <consortium name="DOE Joint Genome Institute"/>
            <person name="Kjaerbolling I."/>
            <person name="Vesth T."/>
            <person name="Frisvad J.C."/>
            <person name="Nybo J.L."/>
            <person name="Theobald S."/>
            <person name="Kildgaard S."/>
            <person name="Isbrandt T."/>
            <person name="Kuo A."/>
            <person name="Sato A."/>
            <person name="Lyhne E.K."/>
            <person name="Kogle M.E."/>
            <person name="Wiebenga A."/>
            <person name="Kun R.S."/>
            <person name="Lubbers R.J."/>
            <person name="Makela M.R."/>
            <person name="Barry K."/>
            <person name="Chovatia M."/>
            <person name="Clum A."/>
            <person name="Daum C."/>
            <person name="Haridas S."/>
            <person name="He G."/>
            <person name="LaButti K."/>
            <person name="Lipzen A."/>
            <person name="Mondo S."/>
            <person name="Riley R."/>
            <person name="Salamov A."/>
            <person name="Simmons B.A."/>
            <person name="Magnuson J.K."/>
            <person name="Henrissat B."/>
            <person name="Mortensen U.H."/>
            <person name="Larsen T.O."/>
            <person name="Devries R.P."/>
            <person name="Grigoriev I.V."/>
            <person name="Machida M."/>
            <person name="Baker S.E."/>
            <person name="Andersen M.R."/>
        </authorList>
    </citation>
    <scope>NUCLEOTIDE SEQUENCE [LARGE SCALE GENOMIC DNA]</scope>
    <source>
        <strain evidence="1 2">IBT 18842</strain>
    </source>
</reference>
<proteinExistence type="predicted"/>
<protein>
    <submittedName>
        <fullName evidence="1">Uncharacterized protein</fullName>
    </submittedName>
</protein>
<evidence type="ECO:0000313" key="1">
    <source>
        <dbReference type="EMBL" id="KAE8154322.1"/>
    </source>
</evidence>
<evidence type="ECO:0000313" key="2">
    <source>
        <dbReference type="Proteomes" id="UP000325780"/>
    </source>
</evidence>
<dbReference type="EMBL" id="ML742030">
    <property type="protein sequence ID" value="KAE8154322.1"/>
    <property type="molecule type" value="Genomic_DNA"/>
</dbReference>
<gene>
    <name evidence="1" type="ORF">BDV25DRAFT_136015</name>
</gene>
<dbReference type="AlphaFoldDB" id="A0A5N6U6U7"/>